<dbReference type="EMBL" id="BEXD01002502">
    <property type="protein sequence ID" value="GBB98512.1"/>
    <property type="molecule type" value="Genomic_DNA"/>
</dbReference>
<dbReference type="GO" id="GO:0006751">
    <property type="term" value="P:glutathione catabolic process"/>
    <property type="evidence" value="ECO:0007669"/>
    <property type="project" value="InterPro"/>
</dbReference>
<comment type="caution">
    <text evidence="3">The sequence shown here is derived from an EMBL/GenBank/DDBJ whole genome shotgun (WGS) entry which is preliminary data.</text>
</comment>
<dbReference type="GO" id="GO:0005886">
    <property type="term" value="C:plasma membrane"/>
    <property type="evidence" value="ECO:0007669"/>
    <property type="project" value="TreeGrafter"/>
</dbReference>
<protein>
    <recommendedName>
        <fullName evidence="5">Gamma-glutamyltranspeptidase</fullName>
    </recommendedName>
</protein>
<sequence>MADRSSLEEGYPPANEDHSLLGHRTEPWKRWKSLCIKISIIILIILAGIILDIALFADIFETNEDPKLVIARNGAVSAEQEDCSKIGVQILKEGGSAVDAAIASELCIGTINAFSAGIGGGGFMIIRDSNGTAEVIDFRETAPAAANKTMFNENPKLAAYGGLAVGVP</sequence>
<dbReference type="GO" id="GO:0036374">
    <property type="term" value="F:glutathione hydrolase activity"/>
    <property type="evidence" value="ECO:0007669"/>
    <property type="project" value="InterPro"/>
</dbReference>
<reference evidence="3 4" key="1">
    <citation type="submission" date="2017-11" db="EMBL/GenBank/DDBJ databases">
        <title>The genome of Rhizophagus clarus HR1 reveals common genetic basis of auxotrophy among arbuscular mycorrhizal fungi.</title>
        <authorList>
            <person name="Kobayashi Y."/>
        </authorList>
    </citation>
    <scope>NUCLEOTIDE SEQUENCE [LARGE SCALE GENOMIC DNA]</scope>
    <source>
        <strain evidence="3 4">HR1</strain>
    </source>
</reference>
<keyword evidence="2" id="KW-1133">Transmembrane helix</keyword>
<name>A0A2Z6RBX1_9GLOM</name>
<dbReference type="PANTHER" id="PTHR11686:SF9">
    <property type="entry name" value="RE13973P"/>
    <property type="match status" value="1"/>
</dbReference>
<evidence type="ECO:0000313" key="4">
    <source>
        <dbReference type="Proteomes" id="UP000247702"/>
    </source>
</evidence>
<dbReference type="STRING" id="94130.A0A2Z6RBX1"/>
<gene>
    <name evidence="3" type="ORF">RclHR1_03250006</name>
</gene>
<dbReference type="AlphaFoldDB" id="A0A2Z6RBX1"/>
<dbReference type="Proteomes" id="UP000247702">
    <property type="component" value="Unassembled WGS sequence"/>
</dbReference>
<dbReference type="Pfam" id="PF01019">
    <property type="entry name" value="G_glu_transpept"/>
    <property type="match status" value="1"/>
</dbReference>
<dbReference type="InterPro" id="IPR000101">
    <property type="entry name" value="GGT_peptidase"/>
</dbReference>
<dbReference type="SUPFAM" id="SSF56235">
    <property type="entry name" value="N-terminal nucleophile aminohydrolases (Ntn hydrolases)"/>
    <property type="match status" value="1"/>
</dbReference>
<keyword evidence="2" id="KW-0472">Membrane</keyword>
<organism evidence="3 4">
    <name type="scientific">Rhizophagus clarus</name>
    <dbReference type="NCBI Taxonomy" id="94130"/>
    <lineage>
        <taxon>Eukaryota</taxon>
        <taxon>Fungi</taxon>
        <taxon>Fungi incertae sedis</taxon>
        <taxon>Mucoromycota</taxon>
        <taxon>Glomeromycotina</taxon>
        <taxon>Glomeromycetes</taxon>
        <taxon>Glomerales</taxon>
        <taxon>Glomeraceae</taxon>
        <taxon>Rhizophagus</taxon>
    </lineage>
</organism>
<evidence type="ECO:0000313" key="3">
    <source>
        <dbReference type="EMBL" id="GBB98512.1"/>
    </source>
</evidence>
<dbReference type="PANTHER" id="PTHR11686">
    <property type="entry name" value="GAMMA GLUTAMYL TRANSPEPTIDASE"/>
    <property type="match status" value="1"/>
</dbReference>
<evidence type="ECO:0008006" key="5">
    <source>
        <dbReference type="Google" id="ProtNLM"/>
    </source>
</evidence>
<proteinExistence type="predicted"/>
<evidence type="ECO:0000256" key="1">
    <source>
        <dbReference type="PIRSR" id="PIRSR600101-2"/>
    </source>
</evidence>
<dbReference type="PRINTS" id="PR01210">
    <property type="entry name" value="GGTRANSPTASE"/>
</dbReference>
<feature type="binding site" evidence="1">
    <location>
        <position position="139"/>
    </location>
    <ligand>
        <name>L-glutamate</name>
        <dbReference type="ChEBI" id="CHEBI:29985"/>
    </ligand>
</feature>
<feature type="transmembrane region" description="Helical" evidence="2">
    <location>
        <begin position="34"/>
        <end position="57"/>
    </location>
</feature>
<evidence type="ECO:0000256" key="2">
    <source>
        <dbReference type="SAM" id="Phobius"/>
    </source>
</evidence>
<accession>A0A2Z6RBX1</accession>
<dbReference type="InterPro" id="IPR029055">
    <property type="entry name" value="Ntn_hydrolases_N"/>
</dbReference>
<keyword evidence="4" id="KW-1185">Reference proteome</keyword>
<keyword evidence="2" id="KW-0812">Transmembrane</keyword>